<dbReference type="PATRIC" id="fig|1263868.3.peg.614"/>
<dbReference type="Proteomes" id="UP000011996">
    <property type="component" value="Unassembled WGS sequence"/>
</dbReference>
<accession>M5SBN6</accession>
<comment type="caution">
    <text evidence="1">The sequence shown here is derived from an EMBL/GenBank/DDBJ whole genome shotgun (WGS) entry which is preliminary data.</text>
</comment>
<name>M5SBN6_9BACT</name>
<protein>
    <submittedName>
        <fullName evidence="1">Uncharacterized protein</fullName>
    </submittedName>
</protein>
<reference evidence="1 2" key="1">
    <citation type="journal article" date="2013" name="Mar. Genomics">
        <title>Expression of sulfatases in Rhodopirellula baltica and the diversity of sulfatases in the genus Rhodopirellula.</title>
        <authorList>
            <person name="Wegner C.E."/>
            <person name="Richter-Heitmann T."/>
            <person name="Klindworth A."/>
            <person name="Klockow C."/>
            <person name="Richter M."/>
            <person name="Achstetter T."/>
            <person name="Glockner F.O."/>
            <person name="Harder J."/>
        </authorList>
    </citation>
    <scope>NUCLEOTIDE SEQUENCE [LARGE SCALE GENOMIC DNA]</scope>
    <source>
        <strain evidence="1 2">SH398</strain>
    </source>
</reference>
<dbReference type="AlphaFoldDB" id="M5SBN6"/>
<dbReference type="EMBL" id="ANOF01000015">
    <property type="protein sequence ID" value="EMI28895.1"/>
    <property type="molecule type" value="Genomic_DNA"/>
</dbReference>
<sequence length="58" mass="6280">MNPIQPLLVARSLMIDASKRRCLIFCPKPPADAVVSGATIAFHDSFVAPSRYGVAGWH</sequence>
<evidence type="ECO:0000313" key="1">
    <source>
        <dbReference type="EMBL" id="EMI28895.1"/>
    </source>
</evidence>
<proteinExistence type="predicted"/>
<organism evidence="1 2">
    <name type="scientific">Rhodopirellula europaea SH398</name>
    <dbReference type="NCBI Taxonomy" id="1263868"/>
    <lineage>
        <taxon>Bacteria</taxon>
        <taxon>Pseudomonadati</taxon>
        <taxon>Planctomycetota</taxon>
        <taxon>Planctomycetia</taxon>
        <taxon>Pirellulales</taxon>
        <taxon>Pirellulaceae</taxon>
        <taxon>Rhodopirellula</taxon>
    </lineage>
</organism>
<evidence type="ECO:0000313" key="2">
    <source>
        <dbReference type="Proteomes" id="UP000011996"/>
    </source>
</evidence>
<gene>
    <name evidence="1" type="ORF">RESH_00559</name>
</gene>